<proteinExistence type="predicted"/>
<dbReference type="AlphaFoldDB" id="A0A2L1U821"/>
<protein>
    <submittedName>
        <fullName evidence="1">Uncharacterized protein</fullName>
    </submittedName>
</protein>
<geneLocation type="plasmid" evidence="1">
    <name>unnamed3</name>
</geneLocation>
<evidence type="ECO:0000313" key="1">
    <source>
        <dbReference type="EMBL" id="AVF29008.1"/>
    </source>
</evidence>
<gene>
    <name evidence="1" type="ORF">ERICIII_05008</name>
</gene>
<keyword evidence="1" id="KW-0614">Plasmid</keyword>
<sequence length="62" mass="6853">MYIFRDAICSFSQSCLMEEKSAKGSKNGNFPFGKSFIEETCSGRLKRASSPYLNACPSDSTQ</sequence>
<organism evidence="1 2">
    <name type="scientific">Paenibacillus larvae subsp. larvae</name>
    <dbReference type="NCBI Taxonomy" id="147375"/>
    <lineage>
        <taxon>Bacteria</taxon>
        <taxon>Bacillati</taxon>
        <taxon>Bacillota</taxon>
        <taxon>Bacilli</taxon>
        <taxon>Bacillales</taxon>
        <taxon>Paenibacillaceae</taxon>
        <taxon>Paenibacillus</taxon>
    </lineage>
</organism>
<accession>A0A2L1U821</accession>
<dbReference type="EMBL" id="CP019658">
    <property type="protein sequence ID" value="AVF29008.1"/>
    <property type="molecule type" value="Genomic_DNA"/>
</dbReference>
<name>A0A2L1U821_9BACL</name>
<reference evidence="2" key="1">
    <citation type="submission" date="2017-02" db="EMBL/GenBank/DDBJ databases">
        <title>Delineation of Paenibacillus larvae strains originating from foulbrood outbreaks.</title>
        <authorList>
            <person name="Beims H."/>
            <person name="Bunk B."/>
            <person name="Sproeer C."/>
            <person name="Mohr K.I."/>
            <person name="Pradella S."/>
            <person name="Guenther G."/>
            <person name="Rohde M."/>
            <person name="von der Ohe W."/>
            <person name="Steinert M."/>
        </authorList>
    </citation>
    <scope>NUCLEOTIDE SEQUENCE [LARGE SCALE GENOMIC DNA]</scope>
    <source>
        <strain evidence="2">Eric_III</strain>
        <plasmid evidence="2">Plasmid unnamed3</plasmid>
    </source>
</reference>
<evidence type="ECO:0000313" key="2">
    <source>
        <dbReference type="Proteomes" id="UP000239833"/>
    </source>
</evidence>
<dbReference type="Proteomes" id="UP000239833">
    <property type="component" value="Plasmid unnamed3"/>
</dbReference>